<dbReference type="RefSeq" id="XP_033581641.1">
    <property type="nucleotide sequence ID" value="XM_033713064.1"/>
</dbReference>
<evidence type="ECO:0000313" key="3">
    <source>
        <dbReference type="Proteomes" id="UP000504636"/>
    </source>
</evidence>
<accession>A0A6A6Z356</accession>
<dbReference type="Proteomes" id="UP000504636">
    <property type="component" value="Unplaced"/>
</dbReference>
<dbReference type="EMBL" id="MU003694">
    <property type="protein sequence ID" value="KAF2814677.1"/>
    <property type="molecule type" value="Genomic_DNA"/>
</dbReference>
<gene>
    <name evidence="2 4" type="ORF">BDZ99DRAFT_182662</name>
</gene>
<feature type="transmembrane region" description="Helical" evidence="1">
    <location>
        <begin position="13"/>
        <end position="37"/>
    </location>
</feature>
<reference evidence="4" key="3">
    <citation type="submission" date="2025-04" db="UniProtKB">
        <authorList>
            <consortium name="RefSeq"/>
        </authorList>
    </citation>
    <scope>IDENTIFICATION</scope>
    <source>
        <strain evidence="4">CBS 304.34</strain>
    </source>
</reference>
<keyword evidence="1" id="KW-0472">Membrane</keyword>
<proteinExistence type="predicted"/>
<evidence type="ECO:0000256" key="1">
    <source>
        <dbReference type="SAM" id="Phobius"/>
    </source>
</evidence>
<dbReference type="AlphaFoldDB" id="A0A6A6Z356"/>
<keyword evidence="3" id="KW-1185">Reference proteome</keyword>
<reference evidence="4" key="2">
    <citation type="submission" date="2020-04" db="EMBL/GenBank/DDBJ databases">
        <authorList>
            <consortium name="NCBI Genome Project"/>
        </authorList>
    </citation>
    <scope>NUCLEOTIDE SEQUENCE</scope>
    <source>
        <strain evidence="4">CBS 304.34</strain>
    </source>
</reference>
<reference evidence="2 4" key="1">
    <citation type="journal article" date="2020" name="Stud. Mycol.">
        <title>101 Dothideomycetes genomes: a test case for predicting lifestyles and emergence of pathogens.</title>
        <authorList>
            <person name="Haridas S."/>
            <person name="Albert R."/>
            <person name="Binder M."/>
            <person name="Bloem J."/>
            <person name="Labutti K."/>
            <person name="Salamov A."/>
            <person name="Andreopoulos B."/>
            <person name="Baker S."/>
            <person name="Barry K."/>
            <person name="Bills G."/>
            <person name="Bluhm B."/>
            <person name="Cannon C."/>
            <person name="Castanera R."/>
            <person name="Culley D."/>
            <person name="Daum C."/>
            <person name="Ezra D."/>
            <person name="Gonzalez J."/>
            <person name="Henrissat B."/>
            <person name="Kuo A."/>
            <person name="Liang C."/>
            <person name="Lipzen A."/>
            <person name="Lutzoni F."/>
            <person name="Magnuson J."/>
            <person name="Mondo S."/>
            <person name="Nolan M."/>
            <person name="Ohm R."/>
            <person name="Pangilinan J."/>
            <person name="Park H.-J."/>
            <person name="Ramirez L."/>
            <person name="Alfaro M."/>
            <person name="Sun H."/>
            <person name="Tritt A."/>
            <person name="Yoshinaga Y."/>
            <person name="Zwiers L.-H."/>
            <person name="Turgeon B."/>
            <person name="Goodwin S."/>
            <person name="Spatafora J."/>
            <person name="Crous P."/>
            <person name="Grigoriev I."/>
        </authorList>
    </citation>
    <scope>NUCLEOTIDE SEQUENCE</scope>
    <source>
        <strain evidence="2 4">CBS 304.34</strain>
    </source>
</reference>
<evidence type="ECO:0000313" key="2">
    <source>
        <dbReference type="EMBL" id="KAF2814677.1"/>
    </source>
</evidence>
<organism evidence="2">
    <name type="scientific">Mytilinidion resinicola</name>
    <dbReference type="NCBI Taxonomy" id="574789"/>
    <lineage>
        <taxon>Eukaryota</taxon>
        <taxon>Fungi</taxon>
        <taxon>Dikarya</taxon>
        <taxon>Ascomycota</taxon>
        <taxon>Pezizomycotina</taxon>
        <taxon>Dothideomycetes</taxon>
        <taxon>Pleosporomycetidae</taxon>
        <taxon>Mytilinidiales</taxon>
        <taxon>Mytilinidiaceae</taxon>
        <taxon>Mytilinidion</taxon>
    </lineage>
</organism>
<protein>
    <submittedName>
        <fullName evidence="2 4">Uncharacterized protein</fullName>
    </submittedName>
</protein>
<keyword evidence="1" id="KW-1133">Transmembrane helix</keyword>
<evidence type="ECO:0000313" key="4">
    <source>
        <dbReference type="RefSeq" id="XP_033581641.1"/>
    </source>
</evidence>
<name>A0A6A6Z356_9PEZI</name>
<keyword evidence="1" id="KW-0812">Transmembrane</keyword>
<dbReference type="GeneID" id="54453957"/>
<sequence>MRPPNGVLLYQELYHAAAFFCCLCKLSVSGSAAAAYVQRQRRHGDREYHTQNTKRLEFFRTVLGRMMADSRKHALLKYLCTKPFRLTFLDR</sequence>